<keyword evidence="3" id="KW-1185">Reference proteome</keyword>
<dbReference type="SMART" id="SM00829">
    <property type="entry name" value="PKS_ER"/>
    <property type="match status" value="1"/>
</dbReference>
<dbReference type="Pfam" id="PF00107">
    <property type="entry name" value="ADH_zinc_N"/>
    <property type="match status" value="1"/>
</dbReference>
<evidence type="ECO:0000313" key="2">
    <source>
        <dbReference type="EMBL" id="PYF77126.1"/>
    </source>
</evidence>
<dbReference type="Gene3D" id="3.90.180.10">
    <property type="entry name" value="Medium-chain alcohol dehydrogenases, catalytic domain"/>
    <property type="match status" value="2"/>
</dbReference>
<name>A0A318UL04_9SPHI</name>
<dbReference type="InterPro" id="IPR011032">
    <property type="entry name" value="GroES-like_sf"/>
</dbReference>
<dbReference type="GO" id="GO:0016491">
    <property type="term" value="F:oxidoreductase activity"/>
    <property type="evidence" value="ECO:0007669"/>
    <property type="project" value="InterPro"/>
</dbReference>
<dbReference type="Proteomes" id="UP000248198">
    <property type="component" value="Unassembled WGS sequence"/>
</dbReference>
<dbReference type="InterPro" id="IPR036291">
    <property type="entry name" value="NAD(P)-bd_dom_sf"/>
</dbReference>
<evidence type="ECO:0000313" key="3">
    <source>
        <dbReference type="Proteomes" id="UP000248198"/>
    </source>
</evidence>
<dbReference type="InterPro" id="IPR013149">
    <property type="entry name" value="ADH-like_C"/>
</dbReference>
<dbReference type="PANTHER" id="PTHR43677">
    <property type="entry name" value="SHORT-CHAIN DEHYDROGENASE/REDUCTASE"/>
    <property type="match status" value="1"/>
</dbReference>
<dbReference type="SUPFAM" id="SSF51735">
    <property type="entry name" value="NAD(P)-binding Rossmann-fold domains"/>
    <property type="match status" value="1"/>
</dbReference>
<dbReference type="RefSeq" id="WP_110827201.1">
    <property type="nucleotide sequence ID" value="NZ_QKLU01000001.1"/>
</dbReference>
<gene>
    <name evidence="2" type="ORF">B0O44_101605</name>
</gene>
<organism evidence="2 3">
    <name type="scientific">Pedobacter nutrimenti</name>
    <dbReference type="NCBI Taxonomy" id="1241337"/>
    <lineage>
        <taxon>Bacteria</taxon>
        <taxon>Pseudomonadati</taxon>
        <taxon>Bacteroidota</taxon>
        <taxon>Sphingobacteriia</taxon>
        <taxon>Sphingobacteriales</taxon>
        <taxon>Sphingobacteriaceae</taxon>
        <taxon>Pedobacter</taxon>
    </lineage>
</organism>
<sequence length="323" mass="34345">MKAAVLHALGKAPIYTDFPDPVPLNEDQILIKVTAAAVKNLDKAIASGAHYSSNKDTFQPVVVGVDGVGILEDGSKVYAPGVQGMMAEKALIDKDRLVKLPPQLDDATAAALPNAILGAAAALLYRAKISPGQTVLINGAAGVTGRIAIQLAKYYGASQVIVTGRNIEVLEALKDLGADEFLSLKQEDQLFIKTLRDMHQIKPIDIVIDYLWGHPAELILTALKGNGTFTTALKFITVGAMVGDKIQLSSAVLRSANIELMGSGFGSLPEDAMQKLFREVLPELLQLAAEGKLKIETVTASLQAIASAWDMEVPSGKRLVIKI</sequence>
<dbReference type="OrthoDB" id="9787435at2"/>
<reference evidence="2 3" key="1">
    <citation type="submission" date="2018-06" db="EMBL/GenBank/DDBJ databases">
        <title>Genomic Encyclopedia of Archaeal and Bacterial Type Strains, Phase II (KMG-II): from individual species to whole genera.</title>
        <authorList>
            <person name="Goeker M."/>
        </authorList>
    </citation>
    <scope>NUCLEOTIDE SEQUENCE [LARGE SCALE GENOMIC DNA]</scope>
    <source>
        <strain evidence="2 3">DSM 27372</strain>
    </source>
</reference>
<proteinExistence type="predicted"/>
<evidence type="ECO:0000259" key="1">
    <source>
        <dbReference type="SMART" id="SM00829"/>
    </source>
</evidence>
<protein>
    <submittedName>
        <fullName evidence="2">NADPH:quinone reductase-like Zn-dependent oxidoreductase</fullName>
    </submittedName>
</protein>
<dbReference type="InterPro" id="IPR020843">
    <property type="entry name" value="ER"/>
</dbReference>
<dbReference type="SUPFAM" id="SSF50129">
    <property type="entry name" value="GroES-like"/>
    <property type="match status" value="1"/>
</dbReference>
<accession>A0A318UL04</accession>
<dbReference type="InterPro" id="IPR051397">
    <property type="entry name" value="Zn-ADH-like_protein"/>
</dbReference>
<dbReference type="AlphaFoldDB" id="A0A318UL04"/>
<dbReference type="PANTHER" id="PTHR43677:SF11">
    <property type="entry name" value="ZINC-CONTAINING ALCOHOL DEHYDROGENASE"/>
    <property type="match status" value="1"/>
</dbReference>
<comment type="caution">
    <text evidence="2">The sequence shown here is derived from an EMBL/GenBank/DDBJ whole genome shotgun (WGS) entry which is preliminary data.</text>
</comment>
<dbReference type="EMBL" id="QKLU01000001">
    <property type="protein sequence ID" value="PYF77126.1"/>
    <property type="molecule type" value="Genomic_DNA"/>
</dbReference>
<dbReference type="Gene3D" id="3.40.50.720">
    <property type="entry name" value="NAD(P)-binding Rossmann-like Domain"/>
    <property type="match status" value="1"/>
</dbReference>
<feature type="domain" description="Enoyl reductase (ER)" evidence="1">
    <location>
        <begin position="4"/>
        <end position="321"/>
    </location>
</feature>